<dbReference type="Pfam" id="PF13310">
    <property type="entry name" value="Virulence_RhuM"/>
    <property type="match status" value="1"/>
</dbReference>
<organism evidence="1 2">
    <name type="scientific">Roseburia inulinivorans</name>
    <dbReference type="NCBI Taxonomy" id="360807"/>
    <lineage>
        <taxon>Bacteria</taxon>
        <taxon>Bacillati</taxon>
        <taxon>Bacillota</taxon>
        <taxon>Clostridia</taxon>
        <taxon>Lachnospirales</taxon>
        <taxon>Lachnospiraceae</taxon>
        <taxon>Roseburia</taxon>
    </lineage>
</organism>
<evidence type="ECO:0008006" key="3">
    <source>
        <dbReference type="Google" id="ProtNLM"/>
    </source>
</evidence>
<dbReference type="PANTHER" id="PTHR35810">
    <property type="entry name" value="CYTOPLASMIC PROTEIN-RELATED"/>
    <property type="match status" value="1"/>
</dbReference>
<reference evidence="2" key="1">
    <citation type="submission" date="2015-05" db="EMBL/GenBank/DDBJ databases">
        <authorList>
            <consortium name="Pathogen Informatics"/>
        </authorList>
    </citation>
    <scope>NUCLEOTIDE SEQUENCE [LARGE SCALE GENOMIC DNA]</scope>
    <source>
        <strain evidence="2">L1-83</strain>
    </source>
</reference>
<evidence type="ECO:0000313" key="2">
    <source>
        <dbReference type="Proteomes" id="UP000049828"/>
    </source>
</evidence>
<dbReference type="PANTHER" id="PTHR35810:SF1">
    <property type="entry name" value="CYTOPLASMIC PROTEIN"/>
    <property type="match status" value="1"/>
</dbReference>
<proteinExistence type="predicted"/>
<protein>
    <recommendedName>
        <fullName evidence="3">Cell filamentation protein Fic</fullName>
    </recommendedName>
</protein>
<dbReference type="OrthoDB" id="9802752at2"/>
<dbReference type="InterPro" id="IPR011204">
    <property type="entry name" value="Virulence_RhuM-like"/>
</dbReference>
<dbReference type="RefSeq" id="WP_055039555.1">
    <property type="nucleotide sequence ID" value="NZ_CBCTRZ010000007.1"/>
</dbReference>
<name>A0A0M6WMN2_9FIRM</name>
<dbReference type="Proteomes" id="UP000049828">
    <property type="component" value="Unassembled WGS sequence"/>
</dbReference>
<keyword evidence="2" id="KW-1185">Reference proteome</keyword>
<dbReference type="AlphaFoldDB" id="A0A0M6WMN2"/>
<accession>A0A0M6WMN2</accession>
<sequence>MKKDVTVRSSAAEYLTFITASGESQVEAIYFDENVWLTQKMMGVLYDVEANTITYHLQKAFRSLELDENSVTRKFRVTASDGKSYDTKHYNLKAIISVGNKVDSPKAVQFRKWANNVIEEYTIKGFAMDDERLKNGGTVLTKKYFEELLERIREIRLSERKFYQKITDIYATAIDYDSKAETTRRFFSAVQNKIHYAIHGNTAAEVIYNRADAAQEHMGLTTWEGAPNGKIHKYDVVIAKNYLSKKELANMGRLVNAYLDLAELQAERNIPMTMKDWENRLNGFLQIMDYGVLSDNGKVSAEMARIHAESEFEKYRKIQDVIYESDFDRFMELEDKMKNDSDREQ</sequence>
<dbReference type="PIRSF" id="PIRSF015268">
    <property type="entry name" value="Virulence_RhuM"/>
    <property type="match status" value="1"/>
</dbReference>
<dbReference type="EMBL" id="CVRS01000067">
    <property type="protein sequence ID" value="CRL37330.1"/>
    <property type="molecule type" value="Genomic_DNA"/>
</dbReference>
<evidence type="ECO:0000313" key="1">
    <source>
        <dbReference type="EMBL" id="CRL37330.1"/>
    </source>
</evidence>
<gene>
    <name evidence="1" type="ORF">RIL183_03581</name>
</gene>